<keyword evidence="4 15" id="KW-0575">Peroxidase</keyword>
<keyword evidence="16" id="KW-1185">Reference proteome</keyword>
<dbReference type="FunFam" id="3.40.30.10:FF:000007">
    <property type="entry name" value="Thioredoxin-dependent thiol peroxidase"/>
    <property type="match status" value="1"/>
</dbReference>
<comment type="similarity">
    <text evidence="10">Belongs to the peroxiredoxin family. BCP/PrxQ subfamily.</text>
</comment>
<feature type="active site" description="Cysteine sulfenic acid (-SOH) intermediate; for peroxidase activity" evidence="13">
    <location>
        <position position="46"/>
    </location>
</feature>
<dbReference type="CDD" id="cd03017">
    <property type="entry name" value="PRX_BCP"/>
    <property type="match status" value="1"/>
</dbReference>
<organism evidence="15 16">
    <name type="scientific">Ancylomarina longa</name>
    <dbReference type="NCBI Taxonomy" id="2487017"/>
    <lineage>
        <taxon>Bacteria</taxon>
        <taxon>Pseudomonadati</taxon>
        <taxon>Bacteroidota</taxon>
        <taxon>Bacteroidia</taxon>
        <taxon>Marinilabiliales</taxon>
        <taxon>Marinifilaceae</taxon>
        <taxon>Ancylomarina</taxon>
    </lineage>
</organism>
<dbReference type="GO" id="GO:0008379">
    <property type="term" value="F:thioredoxin peroxidase activity"/>
    <property type="evidence" value="ECO:0007669"/>
    <property type="project" value="TreeGrafter"/>
</dbReference>
<protein>
    <recommendedName>
        <fullName evidence="3">thioredoxin-dependent peroxiredoxin</fullName>
        <ecNumber evidence="3">1.11.1.24</ecNumber>
    </recommendedName>
    <alternativeName>
        <fullName evidence="9">Thioredoxin peroxidase</fullName>
    </alternativeName>
    <alternativeName>
        <fullName evidence="11">Thioredoxin-dependent peroxiredoxin Bcp</fullName>
    </alternativeName>
</protein>
<evidence type="ECO:0000256" key="7">
    <source>
        <dbReference type="ARBA" id="ARBA00023157"/>
    </source>
</evidence>
<keyword evidence="5" id="KW-0049">Antioxidant</keyword>
<accession>A0A434AVM5</accession>
<dbReference type="GO" id="GO:0005737">
    <property type="term" value="C:cytoplasm"/>
    <property type="evidence" value="ECO:0007669"/>
    <property type="project" value="TreeGrafter"/>
</dbReference>
<evidence type="ECO:0000256" key="4">
    <source>
        <dbReference type="ARBA" id="ARBA00022559"/>
    </source>
</evidence>
<dbReference type="InterPro" id="IPR036249">
    <property type="entry name" value="Thioredoxin-like_sf"/>
</dbReference>
<dbReference type="InterPro" id="IPR013766">
    <property type="entry name" value="Thioredoxin_domain"/>
</dbReference>
<evidence type="ECO:0000256" key="10">
    <source>
        <dbReference type="ARBA" id="ARBA00038489"/>
    </source>
</evidence>
<evidence type="ECO:0000256" key="1">
    <source>
        <dbReference type="ARBA" id="ARBA00003330"/>
    </source>
</evidence>
<evidence type="ECO:0000256" key="2">
    <source>
        <dbReference type="ARBA" id="ARBA00011245"/>
    </source>
</evidence>
<comment type="subunit">
    <text evidence="2">Monomer.</text>
</comment>
<feature type="domain" description="Thioredoxin" evidence="14">
    <location>
        <begin position="4"/>
        <end position="154"/>
    </location>
</feature>
<evidence type="ECO:0000313" key="16">
    <source>
        <dbReference type="Proteomes" id="UP000282985"/>
    </source>
</evidence>
<dbReference type="PANTHER" id="PTHR42801:SF4">
    <property type="entry name" value="AHPC_TSA FAMILY PROTEIN"/>
    <property type="match status" value="1"/>
</dbReference>
<reference evidence="15 16" key="1">
    <citation type="submission" date="2018-11" db="EMBL/GenBank/DDBJ databases">
        <title>Parancylomarina longa gen. nov., sp. nov., isolated from sediments of southern Okinawa.</title>
        <authorList>
            <person name="Fu T."/>
        </authorList>
    </citation>
    <scope>NUCLEOTIDE SEQUENCE [LARGE SCALE GENOMIC DNA]</scope>
    <source>
        <strain evidence="15 16">T3-2 S1-C</strain>
    </source>
</reference>
<dbReference type="GO" id="GO:0034599">
    <property type="term" value="P:cellular response to oxidative stress"/>
    <property type="evidence" value="ECO:0007669"/>
    <property type="project" value="TreeGrafter"/>
</dbReference>
<dbReference type="PROSITE" id="PS51352">
    <property type="entry name" value="THIOREDOXIN_2"/>
    <property type="match status" value="1"/>
</dbReference>
<evidence type="ECO:0000259" key="14">
    <source>
        <dbReference type="PROSITE" id="PS51352"/>
    </source>
</evidence>
<dbReference type="AlphaFoldDB" id="A0A434AVM5"/>
<dbReference type="NCBIfam" id="NF006960">
    <property type="entry name" value="PRK09437.1"/>
    <property type="match status" value="1"/>
</dbReference>
<dbReference type="SUPFAM" id="SSF52833">
    <property type="entry name" value="Thioredoxin-like"/>
    <property type="match status" value="1"/>
</dbReference>
<evidence type="ECO:0000313" key="15">
    <source>
        <dbReference type="EMBL" id="RUT78531.1"/>
    </source>
</evidence>
<comment type="catalytic activity">
    <reaction evidence="12">
        <text>a hydroperoxide + [thioredoxin]-dithiol = an alcohol + [thioredoxin]-disulfide + H2O</text>
        <dbReference type="Rhea" id="RHEA:62620"/>
        <dbReference type="Rhea" id="RHEA-COMP:10698"/>
        <dbReference type="Rhea" id="RHEA-COMP:10700"/>
        <dbReference type="ChEBI" id="CHEBI:15377"/>
        <dbReference type="ChEBI" id="CHEBI:29950"/>
        <dbReference type="ChEBI" id="CHEBI:30879"/>
        <dbReference type="ChEBI" id="CHEBI:35924"/>
        <dbReference type="ChEBI" id="CHEBI:50058"/>
        <dbReference type="EC" id="1.11.1.24"/>
    </reaction>
</comment>
<keyword evidence="8" id="KW-0676">Redox-active center</keyword>
<dbReference type="Gene3D" id="3.40.30.10">
    <property type="entry name" value="Glutaredoxin"/>
    <property type="match status" value="1"/>
</dbReference>
<evidence type="ECO:0000256" key="3">
    <source>
        <dbReference type="ARBA" id="ARBA00013017"/>
    </source>
</evidence>
<comment type="caution">
    <text evidence="15">The sequence shown here is derived from an EMBL/GenBank/DDBJ whole genome shotgun (WGS) entry which is preliminary data.</text>
</comment>
<evidence type="ECO:0000256" key="6">
    <source>
        <dbReference type="ARBA" id="ARBA00023002"/>
    </source>
</evidence>
<keyword evidence="6 15" id="KW-0560">Oxidoreductase</keyword>
<dbReference type="GO" id="GO:0045454">
    <property type="term" value="P:cell redox homeostasis"/>
    <property type="evidence" value="ECO:0007669"/>
    <property type="project" value="TreeGrafter"/>
</dbReference>
<dbReference type="OrthoDB" id="9812811at2"/>
<gene>
    <name evidence="15" type="ORF">DLK05_08130</name>
</gene>
<evidence type="ECO:0000256" key="8">
    <source>
        <dbReference type="ARBA" id="ARBA00023284"/>
    </source>
</evidence>
<sequence length="156" mass="17540">MTQLQTGDKAPEFKGINQSEESISLSDFRGKKVILYFYPKDNTPGCTAESCNLNENYDQLTKLGFEVIGVSPDGIASHNKFIAKYNLAFNLISDPDKEILEKYGAWGEKKLYGKIYMGVLRTTFVISEQGIIEKVFSKVKTKDHTNQILSEMGLNL</sequence>
<evidence type="ECO:0000256" key="13">
    <source>
        <dbReference type="PIRSR" id="PIRSR000239-1"/>
    </source>
</evidence>
<dbReference type="PANTHER" id="PTHR42801">
    <property type="entry name" value="THIOREDOXIN-DEPENDENT PEROXIDE REDUCTASE"/>
    <property type="match status" value="1"/>
</dbReference>
<comment type="function">
    <text evidence="1">Thiol-specific peroxidase that catalyzes the reduction of hydrogen peroxide and organic hydroperoxides to water and alcohols, respectively. Plays a role in cell protection against oxidative stress by detoxifying peroxides and as sensor of hydrogen peroxide-mediated signaling events.</text>
</comment>
<evidence type="ECO:0000256" key="12">
    <source>
        <dbReference type="ARBA" id="ARBA00049091"/>
    </source>
</evidence>
<keyword evidence="7" id="KW-1015">Disulfide bond</keyword>
<dbReference type="EMBL" id="RJJX01000008">
    <property type="protein sequence ID" value="RUT78531.1"/>
    <property type="molecule type" value="Genomic_DNA"/>
</dbReference>
<dbReference type="EC" id="1.11.1.24" evidence="3"/>
<dbReference type="PIRSF" id="PIRSF000239">
    <property type="entry name" value="AHPC"/>
    <property type="match status" value="1"/>
</dbReference>
<dbReference type="InterPro" id="IPR050924">
    <property type="entry name" value="Peroxiredoxin_BCP/PrxQ"/>
</dbReference>
<proteinExistence type="inferred from homology"/>
<dbReference type="RefSeq" id="WP_127343487.1">
    <property type="nucleotide sequence ID" value="NZ_RJJX01000008.1"/>
</dbReference>
<dbReference type="InterPro" id="IPR024706">
    <property type="entry name" value="Peroxiredoxin_AhpC-typ"/>
</dbReference>
<evidence type="ECO:0000256" key="9">
    <source>
        <dbReference type="ARBA" id="ARBA00032824"/>
    </source>
</evidence>
<evidence type="ECO:0000256" key="11">
    <source>
        <dbReference type="ARBA" id="ARBA00042639"/>
    </source>
</evidence>
<dbReference type="Pfam" id="PF00578">
    <property type="entry name" value="AhpC-TSA"/>
    <property type="match status" value="1"/>
</dbReference>
<dbReference type="Proteomes" id="UP000282985">
    <property type="component" value="Unassembled WGS sequence"/>
</dbReference>
<evidence type="ECO:0000256" key="5">
    <source>
        <dbReference type="ARBA" id="ARBA00022862"/>
    </source>
</evidence>
<name>A0A434AVM5_9BACT</name>
<dbReference type="InterPro" id="IPR000866">
    <property type="entry name" value="AhpC/TSA"/>
</dbReference>